<dbReference type="Proteomes" id="UP000661715">
    <property type="component" value="Unassembled WGS sequence"/>
</dbReference>
<dbReference type="PROSITE" id="PS50844">
    <property type="entry name" value="AFP_LIKE"/>
    <property type="match status" value="1"/>
</dbReference>
<dbReference type="PANTHER" id="PTHR42966">
    <property type="entry name" value="N-ACETYLNEURAMINATE SYNTHASE"/>
    <property type="match status" value="1"/>
</dbReference>
<gene>
    <name evidence="2" type="ORF">B6A10_15475</name>
</gene>
<dbReference type="Gene3D" id="3.20.20.70">
    <property type="entry name" value="Aldolase class I"/>
    <property type="match status" value="1"/>
</dbReference>
<accession>A0ABR7UWW8</accession>
<dbReference type="PANTHER" id="PTHR42966:SF1">
    <property type="entry name" value="SIALIC ACID SYNTHASE"/>
    <property type="match status" value="1"/>
</dbReference>
<dbReference type="SUPFAM" id="SSF51569">
    <property type="entry name" value="Aldolase"/>
    <property type="match status" value="1"/>
</dbReference>
<keyword evidence="3" id="KW-1185">Reference proteome</keyword>
<dbReference type="InterPro" id="IPR006190">
    <property type="entry name" value="SAF_AFP_Neu5Ac"/>
</dbReference>
<protein>
    <submittedName>
        <fullName evidence="2">N-acetylneuraminate synthase</fullName>
    </submittedName>
</protein>
<name>A0ABR7UWW8_9FLAO</name>
<dbReference type="EMBL" id="NASZ01000032">
    <property type="protein sequence ID" value="MBD0726573.1"/>
    <property type="molecule type" value="Genomic_DNA"/>
</dbReference>
<evidence type="ECO:0000313" key="2">
    <source>
        <dbReference type="EMBL" id="MBD0726573.1"/>
    </source>
</evidence>
<dbReference type="Pfam" id="PF03102">
    <property type="entry name" value="NeuB"/>
    <property type="match status" value="1"/>
</dbReference>
<evidence type="ECO:0000259" key="1">
    <source>
        <dbReference type="PROSITE" id="PS50844"/>
    </source>
</evidence>
<dbReference type="RefSeq" id="WP_188221581.1">
    <property type="nucleotide sequence ID" value="NZ_NASZ01000032.1"/>
</dbReference>
<sequence length="335" mass="37794">MNATPYLIAEIAQAHEGSLGIVHSYIDALAETAVQAVKFQMHIAEAESSIHEPFRLKFSYEDGTRYDYWKRMEFTLEQWKEIKAHCDTVGLDFICSPFSNLAVDWLEEIGVTSYKIGSGEVNNFLILEKIARTGKPVILSSGMSNLEELDKAVKFLKERNVKLSVLQCTTAYPTKPEQYGLNVIQQLKERYNIPVGFSDHSAKAAVSIAALALGAEILEFHVVFDRRMFGPDSESSLTIDEVKQLVIDTKAIYTAIQNPIDKNNNQSFSTLKSIFEKSLAVNRKLPKGHIITFDDLEAKKPKGYGIEATRFKEIIGKELMVDKEAWDFLNDEDIK</sequence>
<dbReference type="InterPro" id="IPR013132">
    <property type="entry name" value="PseI/NeuA/B-like_N"/>
</dbReference>
<evidence type="ECO:0000313" key="3">
    <source>
        <dbReference type="Proteomes" id="UP000661715"/>
    </source>
</evidence>
<reference evidence="2 3" key="1">
    <citation type="journal article" date="2020" name="Microbiol. Res.">
        <title>Flavobacterium pokkalii sp. nov., a novel plant growth promoting native rhizobacteria isolated from pokkali rice grown in coastal saline affected agricultural regions of southern India, Kerala.</title>
        <authorList>
            <person name="Menon R.R."/>
            <person name="Kumari S."/>
            <person name="Viver T."/>
            <person name="Rameshkumar N."/>
        </authorList>
    </citation>
    <scope>NUCLEOTIDE SEQUENCE [LARGE SCALE GENOMIC DNA]</scope>
    <source>
        <strain evidence="2 3">L1I52</strain>
    </source>
</reference>
<dbReference type="InterPro" id="IPR013785">
    <property type="entry name" value="Aldolase_TIM"/>
</dbReference>
<proteinExistence type="predicted"/>
<comment type="caution">
    <text evidence="2">The sequence shown here is derived from an EMBL/GenBank/DDBJ whole genome shotgun (WGS) entry which is preliminary data.</text>
</comment>
<organism evidence="2 3">
    <name type="scientific">Flavobacterium pokkalii</name>
    <dbReference type="NCBI Taxonomy" id="1940408"/>
    <lineage>
        <taxon>Bacteria</taxon>
        <taxon>Pseudomonadati</taxon>
        <taxon>Bacteroidota</taxon>
        <taxon>Flavobacteriia</taxon>
        <taxon>Flavobacteriales</taxon>
        <taxon>Flavobacteriaceae</taxon>
        <taxon>Flavobacterium</taxon>
    </lineage>
</organism>
<feature type="domain" description="AFP-like" evidence="1">
    <location>
        <begin position="278"/>
        <end position="335"/>
    </location>
</feature>
<dbReference type="InterPro" id="IPR057736">
    <property type="entry name" value="SAF_PseI/NeuA/NeuB"/>
</dbReference>
<dbReference type="InterPro" id="IPR051690">
    <property type="entry name" value="PseI-like"/>
</dbReference>
<dbReference type="SUPFAM" id="SSF51269">
    <property type="entry name" value="AFP III-like domain"/>
    <property type="match status" value="1"/>
</dbReference>
<dbReference type="InterPro" id="IPR036732">
    <property type="entry name" value="AFP_Neu5c_C_sf"/>
</dbReference>
<dbReference type="Gene3D" id="3.90.1210.10">
    <property type="entry name" value="Antifreeze-like/N-acetylneuraminic acid synthase C-terminal domain"/>
    <property type="match status" value="1"/>
</dbReference>
<dbReference type="CDD" id="cd11615">
    <property type="entry name" value="SAF_NeuB_like"/>
    <property type="match status" value="1"/>
</dbReference>